<dbReference type="InterPro" id="IPR013249">
    <property type="entry name" value="RNA_pol_sigma70_r4_t2"/>
</dbReference>
<evidence type="ECO:0000256" key="1">
    <source>
        <dbReference type="ARBA" id="ARBA00010641"/>
    </source>
</evidence>
<dbReference type="SUPFAM" id="SSF88659">
    <property type="entry name" value="Sigma3 and sigma4 domains of RNA polymerase sigma factors"/>
    <property type="match status" value="1"/>
</dbReference>
<evidence type="ECO:0000259" key="5">
    <source>
        <dbReference type="Pfam" id="PF08281"/>
    </source>
</evidence>
<sequence length="170" mass="19040">MTLLDEIETAIPALRRYAHALTRNRDEADDLVQDCLERAVARRHLWRGEGEVRGWLFRILLNRFRDRLRSLRLRPQLLPLESAGGIGQAGAQEGHLALSEVHAAMGRLPEDQRAALLLIAVEGLSLAEAAQVLGQPPGTVASRVARARESLRRMTDRGETISIQTQDRQR</sequence>
<dbReference type="GO" id="GO:0016987">
    <property type="term" value="F:sigma factor activity"/>
    <property type="evidence" value="ECO:0007669"/>
    <property type="project" value="UniProtKB-KW"/>
</dbReference>
<dbReference type="InterPro" id="IPR053866">
    <property type="entry name" value="PhyR_sigma2"/>
</dbReference>
<comment type="caution">
    <text evidence="7">The sequence shown here is derived from an EMBL/GenBank/DDBJ whole genome shotgun (WGS) entry which is preliminary data.</text>
</comment>
<evidence type="ECO:0000256" key="3">
    <source>
        <dbReference type="ARBA" id="ARBA00023082"/>
    </source>
</evidence>
<dbReference type="PANTHER" id="PTHR43133:SF25">
    <property type="entry name" value="RNA POLYMERASE SIGMA FACTOR RFAY-RELATED"/>
    <property type="match status" value="1"/>
</dbReference>
<dbReference type="Proteomes" id="UP000286594">
    <property type="component" value="Unassembled WGS sequence"/>
</dbReference>
<dbReference type="InterPro" id="IPR039425">
    <property type="entry name" value="RNA_pol_sigma-70-like"/>
</dbReference>
<keyword evidence="3" id="KW-0731">Sigma factor</keyword>
<accession>A0A443L703</accession>
<evidence type="ECO:0000313" key="8">
    <source>
        <dbReference type="Proteomes" id="UP000286594"/>
    </source>
</evidence>
<dbReference type="Gene3D" id="1.10.10.10">
    <property type="entry name" value="Winged helix-like DNA-binding domain superfamily/Winged helix DNA-binding domain"/>
    <property type="match status" value="1"/>
</dbReference>
<name>A0A443L703_9RHOB</name>
<dbReference type="InterPro" id="IPR014284">
    <property type="entry name" value="RNA_pol_sigma-70_dom"/>
</dbReference>
<dbReference type="OrthoDB" id="9803470at2"/>
<reference evidence="7 8" key="1">
    <citation type="submission" date="2019-01" db="EMBL/GenBank/DDBJ databases">
        <title>Sinorhodobacter populi sp. nov. isolated from the symptomatic bark tissue of Populus euramericana canker.</title>
        <authorList>
            <person name="Xu G."/>
        </authorList>
    </citation>
    <scope>NUCLEOTIDE SEQUENCE [LARGE SCALE GENOMIC DNA]</scope>
    <source>
        <strain evidence="7 8">CCTCC AB2012026</strain>
    </source>
</reference>
<keyword evidence="4" id="KW-0804">Transcription</keyword>
<dbReference type="InterPro" id="IPR013324">
    <property type="entry name" value="RNA_pol_sigma_r3/r4-like"/>
</dbReference>
<dbReference type="GO" id="GO:0006352">
    <property type="term" value="P:DNA-templated transcription initiation"/>
    <property type="evidence" value="ECO:0007669"/>
    <property type="project" value="InterPro"/>
</dbReference>
<evidence type="ECO:0000259" key="6">
    <source>
        <dbReference type="Pfam" id="PF22029"/>
    </source>
</evidence>
<dbReference type="EMBL" id="SAVB01000028">
    <property type="protein sequence ID" value="RWR44738.1"/>
    <property type="molecule type" value="Genomic_DNA"/>
</dbReference>
<dbReference type="SUPFAM" id="SSF88946">
    <property type="entry name" value="Sigma2 domain of RNA polymerase sigma factors"/>
    <property type="match status" value="1"/>
</dbReference>
<dbReference type="InterPro" id="IPR013325">
    <property type="entry name" value="RNA_pol_sigma_r2"/>
</dbReference>
<feature type="domain" description="RNA polymerase sigma factor 70 region 4 type 2" evidence="5">
    <location>
        <begin position="100"/>
        <end position="151"/>
    </location>
</feature>
<evidence type="ECO:0000256" key="2">
    <source>
        <dbReference type="ARBA" id="ARBA00023015"/>
    </source>
</evidence>
<comment type="similarity">
    <text evidence="1">Belongs to the sigma-70 factor family. ECF subfamily.</text>
</comment>
<keyword evidence="2" id="KW-0805">Transcription regulation</keyword>
<dbReference type="AlphaFoldDB" id="A0A443L703"/>
<dbReference type="InterPro" id="IPR036388">
    <property type="entry name" value="WH-like_DNA-bd_sf"/>
</dbReference>
<evidence type="ECO:0000313" key="7">
    <source>
        <dbReference type="EMBL" id="RWR44738.1"/>
    </source>
</evidence>
<proteinExistence type="inferred from homology"/>
<dbReference type="RefSeq" id="WP_128151741.1">
    <property type="nucleotide sequence ID" value="NZ_SAVB01000028.1"/>
</dbReference>
<keyword evidence="8" id="KW-1185">Reference proteome</keyword>
<dbReference type="Pfam" id="PF22029">
    <property type="entry name" value="PhyR_sigma2"/>
    <property type="match status" value="1"/>
</dbReference>
<protein>
    <submittedName>
        <fullName evidence="7">Sigma-70 family RNA polymerase sigma factor</fullName>
    </submittedName>
</protein>
<organism evidence="7 8">
    <name type="scientific">Paenirhodobacter ferrireducens</name>
    <dbReference type="NCBI Taxonomy" id="1215032"/>
    <lineage>
        <taxon>Bacteria</taxon>
        <taxon>Pseudomonadati</taxon>
        <taxon>Pseudomonadota</taxon>
        <taxon>Alphaproteobacteria</taxon>
        <taxon>Rhodobacterales</taxon>
        <taxon>Rhodobacter group</taxon>
        <taxon>Paenirhodobacter</taxon>
    </lineage>
</organism>
<feature type="domain" description="PhyR sigma2" evidence="6">
    <location>
        <begin position="7"/>
        <end position="60"/>
    </location>
</feature>
<dbReference type="Gene3D" id="1.10.1740.10">
    <property type="match status" value="1"/>
</dbReference>
<gene>
    <name evidence="7" type="ORF">EOW65_17885</name>
</gene>
<dbReference type="PANTHER" id="PTHR43133">
    <property type="entry name" value="RNA POLYMERASE ECF-TYPE SIGMA FACTO"/>
    <property type="match status" value="1"/>
</dbReference>
<dbReference type="CDD" id="cd06171">
    <property type="entry name" value="Sigma70_r4"/>
    <property type="match status" value="1"/>
</dbReference>
<dbReference type="GO" id="GO:0003677">
    <property type="term" value="F:DNA binding"/>
    <property type="evidence" value="ECO:0007669"/>
    <property type="project" value="InterPro"/>
</dbReference>
<dbReference type="NCBIfam" id="TIGR02937">
    <property type="entry name" value="sigma70-ECF"/>
    <property type="match status" value="1"/>
</dbReference>
<evidence type="ECO:0000256" key="4">
    <source>
        <dbReference type="ARBA" id="ARBA00023163"/>
    </source>
</evidence>
<dbReference type="Pfam" id="PF08281">
    <property type="entry name" value="Sigma70_r4_2"/>
    <property type="match status" value="1"/>
</dbReference>